<reference evidence="2" key="2">
    <citation type="submission" date="2019-10" db="EMBL/GenBank/DDBJ databases">
        <authorList>
            <consortium name="NCBI Genome Project"/>
        </authorList>
    </citation>
    <scope>NUCLEOTIDE SEQUENCE</scope>
    <source>
        <strain evidence="2">NI907</strain>
    </source>
</reference>
<sequence>MALFRTTMDKCYICDVPFWAEVSPSPETVTWSHLNTTELIRQFNNNNITESEVAWLPECFALRTRFNDSIVPDLHIPIHWPCYEVVAGALTGRIGNTSPVQKDTLVEVWTNMTEGFQWPLDHKPDDRSEHAETPGFCTSLTCESKDVRAADPRPSEKVTLNLRRALEQISHKLVLQTPTFTSPASPKDQDRFAMLNYDITWMLSKYLTSKELLALCSASPSVYRETTTFPGFWASRIHHEFPWFVEAHEILRDRSIQPPYHPKRLYTAILHETKVRCGVTGAWMPIVNRRYIWQRFSGEFARLYHKFRRPTALCKTQSDHNTNAEDVKRNIENSAICPYQARVSFPVPFAPGSTEPPSSFVKKVFWVKKWSQVYRLPAGFFAIRRDTYSPVHFCQSSLAPQLGGFYVASWPQVFLVTQPAARMMGTLDFKDPLPIQVPRDMYDFHLQTYNFGNYETVTWVTGIILNSSPIELEQIRRLWDDKNGGILPEHASLGRHCQTVRNVDFYFEGDKVDCMFGRIPELFRRPFLPPDGWSIVGFESQDMEIDGKFNAQHLGLLCAKRPNNDYDPSPPESTPPPLPLLKQPRLWRSSYRWRLGTPIWSTPGIHMHEIVEREDTSDPRQFPLDMVPHYALIWDPLGTNEKNLRSIAADTIYRPGSDLDGTIVDLRFVCASNLPGSGKDSWAVRGNWWRSNDPKPVSYHFNEPVNGWDGERITGVDVVLGSDGGTRGIKFLTNQMQHHTWGFYVGRPRLASGEIIKQLRAPDGEKIIGLVVTFENNIWGEPDIMALSSVGLLTKEMDQTGVDHGKEKAENDYVEL</sequence>
<reference evidence="2" key="3">
    <citation type="submission" date="2025-08" db="UniProtKB">
        <authorList>
            <consortium name="RefSeq"/>
        </authorList>
    </citation>
    <scope>IDENTIFICATION</scope>
    <source>
        <strain evidence="2">NI907</strain>
    </source>
</reference>
<protein>
    <recommendedName>
        <fullName evidence="3">F-box domain-containing protein</fullName>
    </recommendedName>
</protein>
<evidence type="ECO:0000313" key="2">
    <source>
        <dbReference type="RefSeq" id="XP_030980239.1"/>
    </source>
</evidence>
<keyword evidence="1" id="KW-1185">Reference proteome</keyword>
<dbReference type="AlphaFoldDB" id="A0A6P8AZI5"/>
<accession>A0A6P8AZI5</accession>
<name>A0A6P8AZI5_PYRGI</name>
<dbReference type="GeneID" id="41965942"/>
<dbReference type="Proteomes" id="UP000515153">
    <property type="component" value="Chromosome VII"/>
</dbReference>
<dbReference type="KEGG" id="pgri:PgNI_11063"/>
<evidence type="ECO:0000313" key="1">
    <source>
        <dbReference type="Proteomes" id="UP000515153"/>
    </source>
</evidence>
<gene>
    <name evidence="2" type="ORF">PgNI_11063</name>
</gene>
<reference evidence="1 2" key="1">
    <citation type="journal article" date="2019" name="Mol. Biol. Evol.">
        <title>Blast fungal genomes show frequent chromosomal changes, gene gains and losses, and effector gene turnover.</title>
        <authorList>
            <person name="Gomez Luciano L.B."/>
            <person name="Jason Tsai I."/>
            <person name="Chuma I."/>
            <person name="Tosa Y."/>
            <person name="Chen Y.H."/>
            <person name="Li J.Y."/>
            <person name="Li M.Y."/>
            <person name="Jade Lu M.Y."/>
            <person name="Nakayashiki H."/>
            <person name="Li W.H."/>
        </authorList>
    </citation>
    <scope>NUCLEOTIDE SEQUENCE [LARGE SCALE GENOMIC DNA]</scope>
    <source>
        <strain evidence="1 2">NI907</strain>
    </source>
</reference>
<evidence type="ECO:0008006" key="3">
    <source>
        <dbReference type="Google" id="ProtNLM"/>
    </source>
</evidence>
<proteinExistence type="predicted"/>
<organism evidence="1 2">
    <name type="scientific">Pyricularia grisea</name>
    <name type="common">Crabgrass-specific blast fungus</name>
    <name type="synonym">Magnaporthe grisea</name>
    <dbReference type="NCBI Taxonomy" id="148305"/>
    <lineage>
        <taxon>Eukaryota</taxon>
        <taxon>Fungi</taxon>
        <taxon>Dikarya</taxon>
        <taxon>Ascomycota</taxon>
        <taxon>Pezizomycotina</taxon>
        <taxon>Sordariomycetes</taxon>
        <taxon>Sordariomycetidae</taxon>
        <taxon>Magnaporthales</taxon>
        <taxon>Pyriculariaceae</taxon>
        <taxon>Pyricularia</taxon>
    </lineage>
</organism>
<dbReference type="RefSeq" id="XP_030980239.1">
    <property type="nucleotide sequence ID" value="XM_031131037.1"/>
</dbReference>